<dbReference type="AlphaFoldDB" id="A0AAU7PK68"/>
<dbReference type="EMBL" id="CP157940">
    <property type="protein sequence ID" value="XBS52639.1"/>
    <property type="molecule type" value="Genomic_DNA"/>
</dbReference>
<feature type="compositionally biased region" description="Basic and acidic residues" evidence="1">
    <location>
        <begin position="40"/>
        <end position="49"/>
    </location>
</feature>
<gene>
    <name evidence="2" type="ORF">ABFV83_12400</name>
</gene>
<reference evidence="2" key="1">
    <citation type="submission" date="2024-06" db="EMBL/GenBank/DDBJ databases">
        <title>Lacrimispora cavernae sp. nov., a novel anaerobe isolated from bat guano pile inside a cave.</title>
        <authorList>
            <person name="Miller S.L."/>
            <person name="Lu N."/>
            <person name="King J."/>
            <person name="Sankaranarayanan K."/>
            <person name="Lawson P.A."/>
        </authorList>
    </citation>
    <scope>NUCLEOTIDE SEQUENCE</scope>
    <source>
        <strain evidence="2">BS-2</strain>
    </source>
</reference>
<accession>A0AAU7PK68</accession>
<dbReference type="PROSITE" id="PS51257">
    <property type="entry name" value="PROKAR_LIPOPROTEIN"/>
    <property type="match status" value="1"/>
</dbReference>
<organism evidence="2">
    <name type="scientific">Lacrimispora sp. BS-2</name>
    <dbReference type="NCBI Taxonomy" id="3151850"/>
    <lineage>
        <taxon>Bacteria</taxon>
        <taxon>Bacillati</taxon>
        <taxon>Bacillota</taxon>
        <taxon>Clostridia</taxon>
        <taxon>Lachnospirales</taxon>
        <taxon>Lachnospiraceae</taxon>
        <taxon>Lacrimispora</taxon>
    </lineage>
</organism>
<dbReference type="RefSeq" id="WP_349944231.1">
    <property type="nucleotide sequence ID" value="NZ_CP157940.1"/>
</dbReference>
<feature type="region of interest" description="Disordered" evidence="1">
    <location>
        <begin position="40"/>
        <end position="77"/>
    </location>
</feature>
<proteinExistence type="predicted"/>
<protein>
    <submittedName>
        <fullName evidence="2">Uncharacterized protein</fullName>
    </submittedName>
</protein>
<evidence type="ECO:0000313" key="2">
    <source>
        <dbReference type="EMBL" id="XBS52639.1"/>
    </source>
</evidence>
<evidence type="ECO:0000256" key="1">
    <source>
        <dbReference type="SAM" id="MobiDB-lite"/>
    </source>
</evidence>
<feature type="compositionally biased region" description="Polar residues" evidence="1">
    <location>
        <begin position="50"/>
        <end position="77"/>
    </location>
</feature>
<sequence length="242" mass="27402">MIKKSIHLKLRIITAGLTLIFIMLSACSEPLSKENKNENEINISQEKDTTQQYISSTPSKKTTPDASTTLKPDNSMISSVTEDPQIATIESGGIKETTEKKQSTIYAIHHEKDNSTYKIIALYDKENGYTLQLVDEKSTLLQVIELGWDPVITRTEFEDVNLDGYTDIVLNTGGTINETHDLYIWDTSSKNLIKVIYEGFDMLVWFTVHEGYIENFIRGGSPEESIKEKLIWKGNTLIKESE</sequence>
<name>A0AAU7PK68_9FIRM</name>